<evidence type="ECO:0000313" key="3">
    <source>
        <dbReference type="Proteomes" id="UP001236569"/>
    </source>
</evidence>
<sequence length="216" mass="24493">MLATQKRYELNWDATLPVYVGKRTARPAINIELGKRINQIEFDYKNLVAQNLPYTFIHQNPVQLKKLVGRKPLVISFLSSGWNEYGIQHLEKLQQVHQEVLAIGGNLLVIVNAKADEVRDFQRHFNIGFNLLADPEQKIAQSLGLFNEQYPVWDYVSGISEDVPLPATIVINTQEKVVYSAVDVHFDKPFQPTEMLAAVFGANKNIPVVIRQELAA</sequence>
<dbReference type="Proteomes" id="UP001236569">
    <property type="component" value="Unassembled WGS sequence"/>
</dbReference>
<evidence type="ECO:0000313" key="2">
    <source>
        <dbReference type="EMBL" id="MDI9862715.1"/>
    </source>
</evidence>
<reference evidence="2 3" key="1">
    <citation type="submission" date="2023-05" db="EMBL/GenBank/DDBJ databases">
        <title>Novel species of genus Flectobacillus isolated from stream in China.</title>
        <authorList>
            <person name="Lu H."/>
        </authorList>
    </citation>
    <scope>NUCLEOTIDE SEQUENCE [LARGE SCALE GENOMIC DNA]</scope>
    <source>
        <strain evidence="2 3">DC10W</strain>
    </source>
</reference>
<dbReference type="RefSeq" id="WP_283368086.1">
    <property type="nucleotide sequence ID" value="NZ_JASHID010000001.1"/>
</dbReference>
<organism evidence="2 3">
    <name type="scientific">Flectobacillus longus</name>
    <dbReference type="NCBI Taxonomy" id="2984207"/>
    <lineage>
        <taxon>Bacteria</taxon>
        <taxon>Pseudomonadati</taxon>
        <taxon>Bacteroidota</taxon>
        <taxon>Cytophagia</taxon>
        <taxon>Cytophagales</taxon>
        <taxon>Flectobacillaceae</taxon>
        <taxon>Flectobacillus</taxon>
    </lineage>
</organism>
<dbReference type="InterPro" id="IPR000866">
    <property type="entry name" value="AhpC/TSA"/>
</dbReference>
<dbReference type="EMBL" id="JASHID010000001">
    <property type="protein sequence ID" value="MDI9862715.1"/>
    <property type="molecule type" value="Genomic_DNA"/>
</dbReference>
<accession>A0ABT6YGJ5</accession>
<gene>
    <name evidence="2" type="ORF">QM480_00160</name>
</gene>
<dbReference type="Gene3D" id="3.40.30.10">
    <property type="entry name" value="Glutaredoxin"/>
    <property type="match status" value="1"/>
</dbReference>
<evidence type="ECO:0000259" key="1">
    <source>
        <dbReference type="Pfam" id="PF00578"/>
    </source>
</evidence>
<comment type="caution">
    <text evidence="2">The sequence shown here is derived from an EMBL/GenBank/DDBJ whole genome shotgun (WGS) entry which is preliminary data.</text>
</comment>
<dbReference type="SUPFAM" id="SSF52833">
    <property type="entry name" value="Thioredoxin-like"/>
    <property type="match status" value="1"/>
</dbReference>
<dbReference type="InterPro" id="IPR036249">
    <property type="entry name" value="Thioredoxin-like_sf"/>
</dbReference>
<dbReference type="Pfam" id="PF00578">
    <property type="entry name" value="AhpC-TSA"/>
    <property type="match status" value="1"/>
</dbReference>
<name>A0ABT6YGJ5_9BACT</name>
<proteinExistence type="predicted"/>
<feature type="domain" description="Alkyl hydroperoxide reductase subunit C/ Thiol specific antioxidant" evidence="1">
    <location>
        <begin position="58"/>
        <end position="179"/>
    </location>
</feature>
<keyword evidence="3" id="KW-1185">Reference proteome</keyword>
<protein>
    <submittedName>
        <fullName evidence="2">Redoxin domain-containing protein</fullName>
    </submittedName>
</protein>